<protein>
    <submittedName>
        <fullName evidence="3">Helix-turn-helix transcriptional regulator</fullName>
    </submittedName>
</protein>
<dbReference type="SUPFAM" id="SSF47413">
    <property type="entry name" value="lambda repressor-like DNA-binding domains"/>
    <property type="match status" value="1"/>
</dbReference>
<evidence type="ECO:0000256" key="1">
    <source>
        <dbReference type="ARBA" id="ARBA00023125"/>
    </source>
</evidence>
<name>A0ABP3HZ44_9CAUL</name>
<accession>A0ABP3HZ44</accession>
<organism evidence="3 4">
    <name type="scientific">Brevundimonas terrae</name>
    <dbReference type="NCBI Taxonomy" id="363631"/>
    <lineage>
        <taxon>Bacteria</taxon>
        <taxon>Pseudomonadati</taxon>
        <taxon>Pseudomonadota</taxon>
        <taxon>Alphaproteobacteria</taxon>
        <taxon>Caulobacterales</taxon>
        <taxon>Caulobacteraceae</taxon>
        <taxon>Brevundimonas</taxon>
    </lineage>
</organism>
<evidence type="ECO:0000313" key="4">
    <source>
        <dbReference type="Proteomes" id="UP001500791"/>
    </source>
</evidence>
<dbReference type="CDD" id="cd00093">
    <property type="entry name" value="HTH_XRE"/>
    <property type="match status" value="1"/>
</dbReference>
<dbReference type="PROSITE" id="PS50943">
    <property type="entry name" value="HTH_CROC1"/>
    <property type="match status" value="1"/>
</dbReference>
<dbReference type="EMBL" id="BAAAEJ010000003">
    <property type="protein sequence ID" value="GAA0384581.1"/>
    <property type="molecule type" value="Genomic_DNA"/>
</dbReference>
<dbReference type="InterPro" id="IPR001387">
    <property type="entry name" value="Cro/C1-type_HTH"/>
</dbReference>
<dbReference type="PANTHER" id="PTHR46558">
    <property type="entry name" value="TRACRIPTIONAL REGULATORY PROTEIN-RELATED-RELATED"/>
    <property type="match status" value="1"/>
</dbReference>
<feature type="domain" description="HTH cro/C1-type" evidence="2">
    <location>
        <begin position="10"/>
        <end position="64"/>
    </location>
</feature>
<dbReference type="Proteomes" id="UP001500791">
    <property type="component" value="Unassembled WGS sequence"/>
</dbReference>
<dbReference type="PANTHER" id="PTHR46558:SF4">
    <property type="entry name" value="DNA-BIDING PHAGE PROTEIN"/>
    <property type="match status" value="1"/>
</dbReference>
<dbReference type="Gene3D" id="1.10.260.40">
    <property type="entry name" value="lambda repressor-like DNA-binding domains"/>
    <property type="match status" value="1"/>
</dbReference>
<dbReference type="SMART" id="SM00530">
    <property type="entry name" value="HTH_XRE"/>
    <property type="match status" value="1"/>
</dbReference>
<evidence type="ECO:0000259" key="2">
    <source>
        <dbReference type="PROSITE" id="PS50943"/>
    </source>
</evidence>
<keyword evidence="4" id="KW-1185">Reference proteome</keyword>
<sequence length="69" mass="7446">MVEARLVVDLKAVRQVAGLTQGELAERAGVSRKTVNTIENGVFTPSVTVALLLAEALDVPLDDLFRLVR</sequence>
<reference evidence="4" key="1">
    <citation type="journal article" date="2019" name="Int. J. Syst. Evol. Microbiol.">
        <title>The Global Catalogue of Microorganisms (GCM) 10K type strain sequencing project: providing services to taxonomists for standard genome sequencing and annotation.</title>
        <authorList>
            <consortium name="The Broad Institute Genomics Platform"/>
            <consortium name="The Broad Institute Genome Sequencing Center for Infectious Disease"/>
            <person name="Wu L."/>
            <person name="Ma J."/>
        </authorList>
    </citation>
    <scope>NUCLEOTIDE SEQUENCE [LARGE SCALE GENOMIC DNA]</scope>
    <source>
        <strain evidence="4">JCM 13476</strain>
    </source>
</reference>
<gene>
    <name evidence="3" type="ORF">GCM10009093_09400</name>
</gene>
<evidence type="ECO:0000313" key="3">
    <source>
        <dbReference type="EMBL" id="GAA0384581.1"/>
    </source>
</evidence>
<keyword evidence="1" id="KW-0238">DNA-binding</keyword>
<dbReference type="InterPro" id="IPR010982">
    <property type="entry name" value="Lambda_DNA-bd_dom_sf"/>
</dbReference>
<proteinExistence type="predicted"/>
<dbReference type="RefSeq" id="WP_167174482.1">
    <property type="nucleotide sequence ID" value="NZ_BAAAEJ010000003.1"/>
</dbReference>
<dbReference type="Pfam" id="PF01381">
    <property type="entry name" value="HTH_3"/>
    <property type="match status" value="1"/>
</dbReference>
<comment type="caution">
    <text evidence="3">The sequence shown here is derived from an EMBL/GenBank/DDBJ whole genome shotgun (WGS) entry which is preliminary data.</text>
</comment>